<dbReference type="InterPro" id="IPR044794">
    <property type="entry name" value="APRL5/7"/>
</dbReference>
<dbReference type="Gene3D" id="3.40.30.10">
    <property type="entry name" value="Glutaredoxin"/>
    <property type="match status" value="1"/>
</dbReference>
<dbReference type="Pfam" id="PF00085">
    <property type="entry name" value="Thioredoxin"/>
    <property type="match status" value="1"/>
</dbReference>
<proteinExistence type="predicted"/>
<reference evidence="3 4" key="1">
    <citation type="journal article" date="2017" name="Nature">
        <title>The Apostasia genome and the evolution of orchids.</title>
        <authorList>
            <person name="Zhang G.Q."/>
            <person name="Liu K.W."/>
            <person name="Li Z."/>
            <person name="Lohaus R."/>
            <person name="Hsiao Y.Y."/>
            <person name="Niu S.C."/>
            <person name="Wang J.Y."/>
            <person name="Lin Y.C."/>
            <person name="Xu Q."/>
            <person name="Chen L.J."/>
            <person name="Yoshida K."/>
            <person name="Fujiwara S."/>
            <person name="Wang Z.W."/>
            <person name="Zhang Y.Q."/>
            <person name="Mitsuda N."/>
            <person name="Wang M."/>
            <person name="Liu G.H."/>
            <person name="Pecoraro L."/>
            <person name="Huang H.X."/>
            <person name="Xiao X.J."/>
            <person name="Lin M."/>
            <person name="Wu X.Y."/>
            <person name="Wu W.L."/>
            <person name="Chen Y.Y."/>
            <person name="Chang S.B."/>
            <person name="Sakamoto S."/>
            <person name="Ohme-Takagi M."/>
            <person name="Yagi M."/>
            <person name="Zeng S.J."/>
            <person name="Shen C.Y."/>
            <person name="Yeh C.M."/>
            <person name="Luo Y.B."/>
            <person name="Tsai W.C."/>
            <person name="Van de Peer Y."/>
            <person name="Liu Z.J."/>
        </authorList>
    </citation>
    <scope>NUCLEOTIDE SEQUENCE [LARGE SCALE GENOMIC DNA]</scope>
    <source>
        <strain evidence="4">cv. Shenzhen</strain>
        <tissue evidence="3">Stem</tissue>
    </source>
</reference>
<gene>
    <name evidence="3" type="primary">APRL5</name>
    <name evidence="3" type="ORF">AXF42_Ash009084</name>
</gene>
<dbReference type="OrthoDB" id="1899781at2759"/>
<accession>A0A2I0ADG2</accession>
<keyword evidence="1" id="KW-0732">Signal</keyword>
<evidence type="ECO:0000259" key="2">
    <source>
        <dbReference type="PROSITE" id="PS51352"/>
    </source>
</evidence>
<feature type="signal peptide" evidence="1">
    <location>
        <begin position="1"/>
        <end position="27"/>
    </location>
</feature>
<dbReference type="EMBL" id="KZ451993">
    <property type="protein sequence ID" value="PKA53588.1"/>
    <property type="molecule type" value="Genomic_DNA"/>
</dbReference>
<name>A0A2I0ADG2_9ASPA</name>
<dbReference type="PROSITE" id="PS51352">
    <property type="entry name" value="THIOREDOXIN_2"/>
    <property type="match status" value="1"/>
</dbReference>
<evidence type="ECO:0000256" key="1">
    <source>
        <dbReference type="SAM" id="SignalP"/>
    </source>
</evidence>
<dbReference type="PANTHER" id="PTHR47126">
    <property type="entry name" value="5'-ADENYLYLSULFATE REDUCTASE-LIKE 7"/>
    <property type="match status" value="1"/>
</dbReference>
<feature type="domain" description="Thioredoxin" evidence="2">
    <location>
        <begin position="19"/>
        <end position="164"/>
    </location>
</feature>
<dbReference type="STRING" id="1088818.A0A2I0ADG2"/>
<sequence>MSVYRWRLFFFTFFPFTFMSLLQYCGCFPAPPVCPQSDIVDVVDVLRSECPLWIHRFLPEEVKSDTLDQELIHMKDGTYFSVLFFASWCPFSQKIKSTFDALSFMFPETRHVVVEESFAMPSAFSRYGVHSFPSFLLANKTTRIRYHGPKDLDSLIHFYREITGQHPAAYFSVEQAKENNEKVLQPWEKSAREYMENEPYLTFSLLFVIIRAFAYFFPKIISQINASWMLYCRHHVIFTDVKRAWSKLISLSNKTRNFHKGAKSAGAWASSLASVSLGESSSSSSSRSVLLD</sequence>
<feature type="chain" id="PRO_5014195822" evidence="1">
    <location>
        <begin position="28"/>
        <end position="292"/>
    </location>
</feature>
<protein>
    <submittedName>
        <fullName evidence="3">5'-adenylylsulfate reductase-like 5</fullName>
    </submittedName>
</protein>
<dbReference type="AlphaFoldDB" id="A0A2I0ADG2"/>
<dbReference type="InterPro" id="IPR036249">
    <property type="entry name" value="Thioredoxin-like_sf"/>
</dbReference>
<dbReference type="InterPro" id="IPR013766">
    <property type="entry name" value="Thioredoxin_domain"/>
</dbReference>
<dbReference type="Proteomes" id="UP000236161">
    <property type="component" value="Unassembled WGS sequence"/>
</dbReference>
<keyword evidence="4" id="KW-1185">Reference proteome</keyword>
<organism evidence="3 4">
    <name type="scientific">Apostasia shenzhenica</name>
    <dbReference type="NCBI Taxonomy" id="1088818"/>
    <lineage>
        <taxon>Eukaryota</taxon>
        <taxon>Viridiplantae</taxon>
        <taxon>Streptophyta</taxon>
        <taxon>Embryophyta</taxon>
        <taxon>Tracheophyta</taxon>
        <taxon>Spermatophyta</taxon>
        <taxon>Magnoliopsida</taxon>
        <taxon>Liliopsida</taxon>
        <taxon>Asparagales</taxon>
        <taxon>Orchidaceae</taxon>
        <taxon>Apostasioideae</taxon>
        <taxon>Apostasia</taxon>
    </lineage>
</organism>
<dbReference type="PANTHER" id="PTHR47126:SF3">
    <property type="entry name" value="5'-ADENYLYLSULFATE REDUCTASE-LIKE 5"/>
    <property type="match status" value="1"/>
</dbReference>
<dbReference type="SUPFAM" id="SSF52833">
    <property type="entry name" value="Thioredoxin-like"/>
    <property type="match status" value="1"/>
</dbReference>
<evidence type="ECO:0000313" key="4">
    <source>
        <dbReference type="Proteomes" id="UP000236161"/>
    </source>
</evidence>
<evidence type="ECO:0000313" key="3">
    <source>
        <dbReference type="EMBL" id="PKA53588.1"/>
    </source>
</evidence>